<accession>A0ABX1S3W4</accession>
<keyword evidence="1" id="KW-0472">Membrane</keyword>
<dbReference type="GO" id="GO:0016301">
    <property type="term" value="F:kinase activity"/>
    <property type="evidence" value="ECO:0007669"/>
    <property type="project" value="UniProtKB-KW"/>
</dbReference>
<protein>
    <submittedName>
        <fullName evidence="4">Histidine kinase</fullName>
    </submittedName>
</protein>
<gene>
    <name evidence="4" type="ORF">HHX25_18900</name>
</gene>
<dbReference type="RefSeq" id="WP_169676691.1">
    <property type="nucleotide sequence ID" value="NZ_JABBHF010000013.1"/>
</dbReference>
<dbReference type="Pfam" id="PF06580">
    <property type="entry name" value="His_kinase"/>
    <property type="match status" value="1"/>
</dbReference>
<keyword evidence="1" id="KW-0812">Transmembrane</keyword>
<dbReference type="Gene3D" id="3.30.565.10">
    <property type="entry name" value="Histidine kinase-like ATPase, C-terminal domain"/>
    <property type="match status" value="1"/>
</dbReference>
<evidence type="ECO:0000259" key="3">
    <source>
        <dbReference type="Pfam" id="PF14501"/>
    </source>
</evidence>
<evidence type="ECO:0000256" key="1">
    <source>
        <dbReference type="SAM" id="Phobius"/>
    </source>
</evidence>
<dbReference type="PANTHER" id="PTHR34220">
    <property type="entry name" value="SENSOR HISTIDINE KINASE YPDA"/>
    <property type="match status" value="1"/>
</dbReference>
<dbReference type="PANTHER" id="PTHR34220:SF7">
    <property type="entry name" value="SENSOR HISTIDINE KINASE YPDA"/>
    <property type="match status" value="1"/>
</dbReference>
<evidence type="ECO:0000259" key="2">
    <source>
        <dbReference type="Pfam" id="PF06580"/>
    </source>
</evidence>
<keyword evidence="4" id="KW-0808">Transferase</keyword>
<keyword evidence="1" id="KW-1133">Transmembrane helix</keyword>
<evidence type="ECO:0000313" key="5">
    <source>
        <dbReference type="Proteomes" id="UP000746690"/>
    </source>
</evidence>
<keyword evidence="5" id="KW-1185">Reference proteome</keyword>
<feature type="transmembrane region" description="Helical" evidence="1">
    <location>
        <begin position="53"/>
        <end position="72"/>
    </location>
</feature>
<proteinExistence type="predicted"/>
<dbReference type="InterPro" id="IPR032834">
    <property type="entry name" value="NatK-like_C"/>
</dbReference>
<dbReference type="InterPro" id="IPR050640">
    <property type="entry name" value="Bact_2-comp_sensor_kinase"/>
</dbReference>
<organism evidence="4 5">
    <name type="scientific">Flavivirga algicola</name>
    <dbReference type="NCBI Taxonomy" id="2729136"/>
    <lineage>
        <taxon>Bacteria</taxon>
        <taxon>Pseudomonadati</taxon>
        <taxon>Bacteroidota</taxon>
        <taxon>Flavobacteriia</taxon>
        <taxon>Flavobacteriales</taxon>
        <taxon>Flavobacteriaceae</taxon>
        <taxon>Flavivirga</taxon>
    </lineage>
</organism>
<feature type="transmembrane region" description="Helical" evidence="1">
    <location>
        <begin position="84"/>
        <end position="109"/>
    </location>
</feature>
<sequence length="377" mass="44234">MLQLNNIYQQIVRYKGHHIFFWAVYHFIWWSIYEGNVFSILHTITLPHLLVKFLGYVIVQAFGVYFCLYFLVPNYLEKRKYFTFLLTLLGVVFLMCLIITSNYYLALAIADDTHYEGFRNYIDSPLKLFKANVLPSCVAAITLGLSIKLSKNWLEVQKKQQALQKEKLETELRFLKSQFNPHFLFNTINSIFVLINKNTEMASESLVKFSNLLRYQLYECNSDLISLKNELLYIKSFIELESLRQNNDFKLEESYPEHTNNLLIAPFVLIPFIENAFKHVTEDEYQNKWIQIQIQIKGKSLIFNVSNSSNYNLNGRLINDTVYKGLGLKNVKRRLDLLYTGNYELNVTKLKGSYSVNLKVNLEQQQQVNVESNKVVI</sequence>
<dbReference type="InterPro" id="IPR036890">
    <property type="entry name" value="HATPase_C_sf"/>
</dbReference>
<dbReference type="EMBL" id="JABBHF010000013">
    <property type="protein sequence ID" value="NMH89583.1"/>
    <property type="molecule type" value="Genomic_DNA"/>
</dbReference>
<dbReference type="InterPro" id="IPR010559">
    <property type="entry name" value="Sig_transdc_His_kin_internal"/>
</dbReference>
<reference evidence="4 5" key="1">
    <citation type="submission" date="2020-04" db="EMBL/GenBank/DDBJ databases">
        <title>A Flavivirga sp. nov.</title>
        <authorList>
            <person name="Sun X."/>
        </authorList>
    </citation>
    <scope>NUCLEOTIDE SEQUENCE [LARGE SCALE GENOMIC DNA]</scope>
    <source>
        <strain evidence="4 5">Y03</strain>
    </source>
</reference>
<dbReference type="Proteomes" id="UP000746690">
    <property type="component" value="Unassembled WGS sequence"/>
</dbReference>
<name>A0ABX1S3W4_9FLAO</name>
<feature type="transmembrane region" description="Helical" evidence="1">
    <location>
        <begin position="12"/>
        <end position="33"/>
    </location>
</feature>
<keyword evidence="4" id="KW-0418">Kinase</keyword>
<dbReference type="Pfam" id="PF14501">
    <property type="entry name" value="HATPase_c_5"/>
    <property type="match status" value="1"/>
</dbReference>
<comment type="caution">
    <text evidence="4">The sequence shown here is derived from an EMBL/GenBank/DDBJ whole genome shotgun (WGS) entry which is preliminary data.</text>
</comment>
<evidence type="ECO:0000313" key="4">
    <source>
        <dbReference type="EMBL" id="NMH89583.1"/>
    </source>
</evidence>
<feature type="domain" description="Signal transduction histidine kinase internal region" evidence="2">
    <location>
        <begin position="171"/>
        <end position="248"/>
    </location>
</feature>
<feature type="domain" description="Sensor histidine kinase NatK-like C-terminal" evidence="3">
    <location>
        <begin position="272"/>
        <end position="347"/>
    </location>
</feature>